<feature type="transmembrane region" description="Helical" evidence="2">
    <location>
        <begin position="112"/>
        <end position="132"/>
    </location>
</feature>
<dbReference type="InterPro" id="IPR040115">
    <property type="entry name" value="Lnp"/>
</dbReference>
<keyword evidence="2" id="KW-1133">Transmembrane helix</keyword>
<dbReference type="Gramene" id="OMERI04G15920.2">
    <property type="protein sequence ID" value="OMERI04G15920.2"/>
    <property type="gene ID" value="OMERI04G15920"/>
</dbReference>
<sequence length="150" mass="15469">MASTAEVAAAAASAAAAAAAAETKGKGEEGKRKGMGDTGDDLAGSVRGARRWLRETAAVPVQGGGRRARAPAPFARRGVRNLVVLSVLSEMGAVVYAIIVTKSVDLDWQMRAIRVLPMFVLPALSSMIYSILKYDLDPAAKAAAASVLAT</sequence>
<dbReference type="eggNOG" id="KOG2846">
    <property type="taxonomic scope" value="Eukaryota"/>
</dbReference>
<feature type="transmembrane region" description="Helical" evidence="2">
    <location>
        <begin position="82"/>
        <end position="100"/>
    </location>
</feature>
<dbReference type="PANTHER" id="PTHR22166:SF12">
    <property type="entry name" value="ENDOPLASMIC RETICULUM JUNCTION FORMATION PROTEIN LUNAPARK"/>
    <property type="match status" value="1"/>
</dbReference>
<dbReference type="PANTHER" id="PTHR22166">
    <property type="entry name" value="ENDOPLASMIC RETICULUM JUNCTION FORMATION PROTEIN LUNAPARK"/>
    <property type="match status" value="1"/>
</dbReference>
<feature type="region of interest" description="Disordered" evidence="1">
    <location>
        <begin position="20"/>
        <end position="44"/>
    </location>
</feature>
<dbReference type="AlphaFoldDB" id="A0A0E0DG85"/>
<organism evidence="3">
    <name type="scientific">Oryza meridionalis</name>
    <dbReference type="NCBI Taxonomy" id="40149"/>
    <lineage>
        <taxon>Eukaryota</taxon>
        <taxon>Viridiplantae</taxon>
        <taxon>Streptophyta</taxon>
        <taxon>Embryophyta</taxon>
        <taxon>Tracheophyta</taxon>
        <taxon>Spermatophyta</taxon>
        <taxon>Magnoliopsida</taxon>
        <taxon>Liliopsida</taxon>
        <taxon>Poales</taxon>
        <taxon>Poaceae</taxon>
        <taxon>BOP clade</taxon>
        <taxon>Oryzoideae</taxon>
        <taxon>Oryzeae</taxon>
        <taxon>Oryzinae</taxon>
        <taxon>Oryza</taxon>
    </lineage>
</organism>
<name>A0A0E0DG85_9ORYZ</name>
<keyword evidence="2" id="KW-0812">Transmembrane</keyword>
<dbReference type="STRING" id="40149.A0A0E0DG85"/>
<evidence type="ECO:0000256" key="1">
    <source>
        <dbReference type="SAM" id="MobiDB-lite"/>
    </source>
</evidence>
<dbReference type="EnsemblPlants" id="OMERI04G15920.2">
    <property type="protein sequence ID" value="OMERI04G15920.2"/>
    <property type="gene ID" value="OMERI04G15920"/>
</dbReference>
<feature type="compositionally biased region" description="Basic and acidic residues" evidence="1">
    <location>
        <begin position="23"/>
        <end position="35"/>
    </location>
</feature>
<keyword evidence="2" id="KW-0472">Membrane</keyword>
<dbReference type="Proteomes" id="UP000008021">
    <property type="component" value="Chromosome 4"/>
</dbReference>
<reference evidence="3" key="2">
    <citation type="submission" date="2018-05" db="EMBL/GenBank/DDBJ databases">
        <title>OmerRS3 (Oryza meridionalis Reference Sequence Version 3).</title>
        <authorList>
            <person name="Zhang J."/>
            <person name="Kudrna D."/>
            <person name="Lee S."/>
            <person name="Talag J."/>
            <person name="Welchert J."/>
            <person name="Wing R.A."/>
        </authorList>
    </citation>
    <scope>NUCLEOTIDE SEQUENCE [LARGE SCALE GENOMIC DNA]</scope>
    <source>
        <strain evidence="3">cv. OR44</strain>
    </source>
</reference>
<dbReference type="HOGENOM" id="CLU_146313_0_0_1"/>
<keyword evidence="4" id="KW-1185">Reference proteome</keyword>
<protein>
    <submittedName>
        <fullName evidence="3">Uncharacterized protein</fullName>
    </submittedName>
</protein>
<proteinExistence type="predicted"/>
<evidence type="ECO:0000313" key="3">
    <source>
        <dbReference type="EnsemblPlants" id="OMERI04G15920.2"/>
    </source>
</evidence>
<accession>A0A0E0DG85</accession>
<dbReference type="GO" id="GO:0071782">
    <property type="term" value="C:endoplasmic reticulum tubular network"/>
    <property type="evidence" value="ECO:0007669"/>
    <property type="project" value="TreeGrafter"/>
</dbReference>
<evidence type="ECO:0000256" key="2">
    <source>
        <dbReference type="SAM" id="Phobius"/>
    </source>
</evidence>
<dbReference type="GO" id="GO:0071786">
    <property type="term" value="P:endoplasmic reticulum tubular network organization"/>
    <property type="evidence" value="ECO:0007669"/>
    <property type="project" value="InterPro"/>
</dbReference>
<evidence type="ECO:0000313" key="4">
    <source>
        <dbReference type="Proteomes" id="UP000008021"/>
    </source>
</evidence>
<reference evidence="3" key="1">
    <citation type="submission" date="2015-04" db="UniProtKB">
        <authorList>
            <consortium name="EnsemblPlants"/>
        </authorList>
    </citation>
    <scope>IDENTIFICATION</scope>
</reference>